<reference evidence="1 2" key="1">
    <citation type="submission" date="2022-04" db="EMBL/GenBank/DDBJ databases">
        <title>Gracilibacillus sp. isolated from saltern.</title>
        <authorList>
            <person name="Won M."/>
            <person name="Lee C.-M."/>
            <person name="Woen H.-Y."/>
            <person name="Kwon S.-W."/>
        </authorList>
    </citation>
    <scope>NUCLEOTIDE SEQUENCE [LARGE SCALE GENOMIC DNA]</scope>
    <source>
        <strain evidence="1 2">SSWR10-1</strain>
    </source>
</reference>
<gene>
    <name evidence="1" type="ORF">MUN88_11015</name>
</gene>
<keyword evidence="2" id="KW-1185">Reference proteome</keyword>
<dbReference type="Proteomes" id="UP000831782">
    <property type="component" value="Chromosome"/>
</dbReference>
<proteinExistence type="predicted"/>
<dbReference type="RefSeq" id="WP_244714958.1">
    <property type="nucleotide sequence ID" value="NZ_CP095072.1"/>
</dbReference>
<protein>
    <submittedName>
        <fullName evidence="1">Uncharacterized protein</fullName>
    </submittedName>
</protein>
<evidence type="ECO:0000313" key="2">
    <source>
        <dbReference type="Proteomes" id="UP000831782"/>
    </source>
</evidence>
<name>A0ABY4ESC8_9BACI</name>
<sequence>MEKGNNISSLQDQNQLAQAQQSILHLQHAVQQAQSHLNDDILEQVRHSMERAERSIEQAAKVTHDQGAMDLVRRDYEQQKQAIENIIQ</sequence>
<accession>A0ABY4ESC8</accession>
<organism evidence="1 2">
    <name type="scientific">Gracilibacillus caseinilyticus</name>
    <dbReference type="NCBI Taxonomy" id="2932256"/>
    <lineage>
        <taxon>Bacteria</taxon>
        <taxon>Bacillati</taxon>
        <taxon>Bacillota</taxon>
        <taxon>Bacilli</taxon>
        <taxon>Bacillales</taxon>
        <taxon>Bacillaceae</taxon>
        <taxon>Gracilibacillus</taxon>
    </lineage>
</organism>
<dbReference type="EMBL" id="CP095072">
    <property type="protein sequence ID" value="UOQ46637.1"/>
    <property type="molecule type" value="Genomic_DNA"/>
</dbReference>
<evidence type="ECO:0000313" key="1">
    <source>
        <dbReference type="EMBL" id="UOQ46637.1"/>
    </source>
</evidence>